<comment type="caution">
    <text evidence="7">Lacks conserved residue(s) required for the propagation of feature annotation.</text>
</comment>
<dbReference type="NCBIfam" id="TIGR03723">
    <property type="entry name" value="T6A_TsaD_YgjD"/>
    <property type="match status" value="1"/>
</dbReference>
<feature type="binding site" evidence="7">
    <location>
        <position position="176"/>
    </location>
    <ligand>
        <name>substrate</name>
    </ligand>
</feature>
<gene>
    <name evidence="7 9" type="primary">tsaD</name>
    <name evidence="9" type="ORF">SIID45300_03097</name>
</gene>
<keyword evidence="1 7" id="KW-0808">Transferase</keyword>
<evidence type="ECO:0000313" key="9">
    <source>
        <dbReference type="EMBL" id="GAB0058741.1"/>
    </source>
</evidence>
<dbReference type="PANTHER" id="PTHR11735:SF6">
    <property type="entry name" value="TRNA N6-ADENOSINE THREONYLCARBAMOYLTRANSFERASE, MITOCHONDRIAL"/>
    <property type="match status" value="1"/>
</dbReference>
<dbReference type="InterPro" id="IPR017860">
    <property type="entry name" value="Peptidase_M22_CS"/>
</dbReference>
<comment type="function">
    <text evidence="7">Required for the formation of a threonylcarbamoyl group on adenosine at position 37 (t(6)A37) in tRNAs that read codons beginning with adenine. Is involved in the transfer of the threonylcarbamoyl moiety of threonylcarbamoyl-AMP (TC-AMP) to the N6 group of A37, together with TsaE and TsaB. TsaD likely plays a direct catalytic role in this reaction.</text>
</comment>
<dbReference type="InterPro" id="IPR000905">
    <property type="entry name" value="Gcp-like_dom"/>
</dbReference>
<dbReference type="InterPro" id="IPR022450">
    <property type="entry name" value="TsaD"/>
</dbReference>
<keyword evidence="10" id="KW-1185">Reference proteome</keyword>
<feature type="binding site" evidence="7">
    <location>
        <position position="189"/>
    </location>
    <ligand>
        <name>substrate</name>
    </ligand>
</feature>
<comment type="subcellular location">
    <subcellularLocation>
        <location evidence="7">Cytoplasm</location>
    </subcellularLocation>
</comment>
<dbReference type="Proteomes" id="UP001628193">
    <property type="component" value="Unassembled WGS sequence"/>
</dbReference>
<comment type="catalytic activity">
    <reaction evidence="6 7">
        <text>L-threonylcarbamoyladenylate + adenosine(37) in tRNA = N(6)-L-threonylcarbamoyladenosine(37) in tRNA + AMP + H(+)</text>
        <dbReference type="Rhea" id="RHEA:37059"/>
        <dbReference type="Rhea" id="RHEA-COMP:10162"/>
        <dbReference type="Rhea" id="RHEA-COMP:10163"/>
        <dbReference type="ChEBI" id="CHEBI:15378"/>
        <dbReference type="ChEBI" id="CHEBI:73682"/>
        <dbReference type="ChEBI" id="CHEBI:74411"/>
        <dbReference type="ChEBI" id="CHEBI:74418"/>
        <dbReference type="ChEBI" id="CHEBI:456215"/>
        <dbReference type="EC" id="2.3.1.234"/>
    </reaction>
</comment>
<feature type="binding site" evidence="7">
    <location>
        <position position="284"/>
    </location>
    <ligand>
        <name>substrate</name>
    </ligand>
</feature>
<keyword evidence="3 7" id="KW-0479">Metal-binding</keyword>
<dbReference type="CDD" id="cd24133">
    <property type="entry name" value="ASKHA_NBD_TsaD_bac"/>
    <property type="match status" value="1"/>
</dbReference>
<feature type="binding site" evidence="7">
    <location>
        <begin position="143"/>
        <end position="147"/>
    </location>
    <ligand>
        <name>substrate</name>
    </ligand>
</feature>
<evidence type="ECO:0000256" key="2">
    <source>
        <dbReference type="ARBA" id="ARBA00022694"/>
    </source>
</evidence>
<keyword evidence="7" id="KW-0963">Cytoplasm</keyword>
<evidence type="ECO:0000259" key="8">
    <source>
        <dbReference type="Pfam" id="PF00814"/>
    </source>
</evidence>
<feature type="domain" description="Gcp-like" evidence="8">
    <location>
        <begin position="31"/>
        <end position="318"/>
    </location>
</feature>
<dbReference type="Pfam" id="PF00814">
    <property type="entry name" value="TsaD"/>
    <property type="match status" value="1"/>
</dbReference>
<keyword evidence="4 7" id="KW-0408">Iron</keyword>
<dbReference type="Gene3D" id="3.30.420.40">
    <property type="match status" value="2"/>
</dbReference>
<name>A0ABQ0CCW3_9PROT</name>
<sequence length="351" mass="37296">MRILGIESSCDETAAAVVELDGMGATTRPRLLSNVVHGQVEVHARYGGVVPELASRAHIRNIQPVIDQALRLAGIEPSALDCVAVTAGPGLIGGLLTGMAAAKGLAMALDRPLVGVHHMEGHLMSPFLDPNAGDMDFPFVALLVSGGHTLLVHARGFGDYRVLGRTRDDAVGEAFDKGARLLGLGYPGGPAIAALAEGGNRSAIPFPRAMPGRTQLDLSFSGLKTALRTFLGHHPDKQTDAGWRRDVAASYQEAIVEVLVTKSLAACRESGERRLIVAGGVGANRRLRDMLAERAERQAVRVYFPPLALCTDNGAMIGLAGARRFLAGQRDGWMLNARARWPIEGLADQRD</sequence>
<evidence type="ECO:0000256" key="7">
    <source>
        <dbReference type="HAMAP-Rule" id="MF_01445"/>
    </source>
</evidence>
<feature type="binding site" evidence="7">
    <location>
        <position position="312"/>
    </location>
    <ligand>
        <name>Fe cation</name>
        <dbReference type="ChEBI" id="CHEBI:24875"/>
    </ligand>
</feature>
<comment type="caution">
    <text evidence="9">The sequence shown here is derived from an EMBL/GenBank/DDBJ whole genome shotgun (WGS) entry which is preliminary data.</text>
</comment>
<protein>
    <recommendedName>
        <fullName evidence="7">tRNA N6-adenosine threonylcarbamoyltransferase</fullName>
        <ecNumber evidence="7">2.3.1.234</ecNumber>
    </recommendedName>
    <alternativeName>
        <fullName evidence="7">N6-L-threonylcarbamoyladenine synthase</fullName>
        <shortName evidence="7">t(6)A synthase</shortName>
    </alternativeName>
    <alternativeName>
        <fullName evidence="7">t(6)A37 threonylcarbamoyladenosine biosynthesis protein TsaD</fullName>
    </alternativeName>
    <alternativeName>
        <fullName evidence="7">tRNA threonylcarbamoyladenosine biosynthesis protein TsaD</fullName>
    </alternativeName>
</protein>
<dbReference type="InterPro" id="IPR043129">
    <property type="entry name" value="ATPase_NBD"/>
</dbReference>
<keyword evidence="5 7" id="KW-0012">Acyltransferase</keyword>
<organism evidence="9 10">
    <name type="scientific">Candidatus Magnetaquiglobus chichijimensis</name>
    <dbReference type="NCBI Taxonomy" id="3141448"/>
    <lineage>
        <taxon>Bacteria</taxon>
        <taxon>Pseudomonadati</taxon>
        <taxon>Pseudomonadota</taxon>
        <taxon>Magnetococcia</taxon>
        <taxon>Magnetococcales</taxon>
        <taxon>Candidatus Magnetaquicoccaceae</taxon>
        <taxon>Candidatus Magnetaquiglobus</taxon>
    </lineage>
</organism>
<dbReference type="NCBIfam" id="TIGR00329">
    <property type="entry name" value="gcp_kae1"/>
    <property type="match status" value="1"/>
</dbReference>
<dbReference type="InterPro" id="IPR017861">
    <property type="entry name" value="KAE1/TsaD"/>
</dbReference>
<keyword evidence="2 7" id="KW-0819">tRNA processing</keyword>
<reference evidence="9 10" key="2">
    <citation type="submission" date="2024-09" db="EMBL/GenBank/DDBJ databases">
        <title>Draft genome sequence of Candidatus Magnetaquicoccaceae bacterium FCR-1.</title>
        <authorList>
            <person name="Shimoshige H."/>
            <person name="Shimamura S."/>
            <person name="Taoka A."/>
            <person name="Kobayashi H."/>
            <person name="Maekawa T."/>
        </authorList>
    </citation>
    <scope>NUCLEOTIDE SEQUENCE [LARGE SCALE GENOMIC DNA]</scope>
    <source>
        <strain evidence="9 10">FCR-1</strain>
    </source>
</reference>
<proteinExistence type="inferred from homology"/>
<dbReference type="RefSeq" id="WP_420906465.1">
    <property type="nucleotide sequence ID" value="NZ_BAAFGK010000005.1"/>
</dbReference>
<feature type="binding site" evidence="7">
    <location>
        <position position="122"/>
    </location>
    <ligand>
        <name>Fe cation</name>
        <dbReference type="ChEBI" id="CHEBI:24875"/>
    </ligand>
</feature>
<evidence type="ECO:0000256" key="4">
    <source>
        <dbReference type="ARBA" id="ARBA00023004"/>
    </source>
</evidence>
<reference evidence="9 10" key="1">
    <citation type="submission" date="2024-05" db="EMBL/GenBank/DDBJ databases">
        <authorList>
            <consortium name="Candidatus Magnetaquicoccaceae bacterium FCR-1 genome sequencing consortium"/>
            <person name="Shimoshige H."/>
            <person name="Shimamura S."/>
            <person name="Taoka A."/>
            <person name="Kobayashi H."/>
            <person name="Maekawa T."/>
        </authorList>
    </citation>
    <scope>NUCLEOTIDE SEQUENCE [LARGE SCALE GENOMIC DNA]</scope>
    <source>
        <strain evidence="9 10">FCR-1</strain>
    </source>
</reference>
<dbReference type="EMBL" id="BAAFGK010000005">
    <property type="protein sequence ID" value="GAB0058741.1"/>
    <property type="molecule type" value="Genomic_DNA"/>
</dbReference>
<feature type="binding site" evidence="7">
    <location>
        <position position="118"/>
    </location>
    <ligand>
        <name>Fe cation</name>
        <dbReference type="ChEBI" id="CHEBI:24875"/>
    </ligand>
</feature>
<comment type="similarity">
    <text evidence="7">Belongs to the KAE1 / TsaD family.</text>
</comment>
<accession>A0ABQ0CCW3</accession>
<dbReference type="PRINTS" id="PR00789">
    <property type="entry name" value="OSIALOPTASE"/>
</dbReference>
<dbReference type="SUPFAM" id="SSF53067">
    <property type="entry name" value="Actin-like ATPase domain"/>
    <property type="match status" value="2"/>
</dbReference>
<evidence type="ECO:0000256" key="3">
    <source>
        <dbReference type="ARBA" id="ARBA00022723"/>
    </source>
</evidence>
<evidence type="ECO:0000256" key="5">
    <source>
        <dbReference type="ARBA" id="ARBA00023315"/>
    </source>
</evidence>
<dbReference type="PROSITE" id="PS01016">
    <property type="entry name" value="GLYCOPROTEASE"/>
    <property type="match status" value="1"/>
</dbReference>
<dbReference type="HAMAP" id="MF_01445">
    <property type="entry name" value="TsaD"/>
    <property type="match status" value="1"/>
</dbReference>
<evidence type="ECO:0000313" key="10">
    <source>
        <dbReference type="Proteomes" id="UP001628193"/>
    </source>
</evidence>
<dbReference type="GO" id="GO:0061711">
    <property type="term" value="F:tRNA N(6)-L-threonylcarbamoyladenine synthase activity"/>
    <property type="evidence" value="ECO:0007669"/>
    <property type="project" value="UniProtKB-EC"/>
</dbReference>
<evidence type="ECO:0000256" key="1">
    <source>
        <dbReference type="ARBA" id="ARBA00022679"/>
    </source>
</evidence>
<evidence type="ECO:0000256" key="6">
    <source>
        <dbReference type="ARBA" id="ARBA00048117"/>
    </source>
</evidence>
<dbReference type="PANTHER" id="PTHR11735">
    <property type="entry name" value="TRNA N6-ADENOSINE THREONYLCARBAMOYLTRANSFERASE"/>
    <property type="match status" value="1"/>
</dbReference>
<comment type="cofactor">
    <cofactor evidence="7">
        <name>Fe(2+)</name>
        <dbReference type="ChEBI" id="CHEBI:29033"/>
    </cofactor>
    <text evidence="7">Binds 1 Fe(2+) ion per subunit.</text>
</comment>
<dbReference type="EC" id="2.3.1.234" evidence="7"/>